<dbReference type="AlphaFoldDB" id="A0A7W2FVC9"/>
<keyword evidence="1" id="KW-0175">Coiled coil</keyword>
<keyword evidence="3" id="KW-1185">Reference proteome</keyword>
<evidence type="ECO:0000256" key="1">
    <source>
        <dbReference type="SAM" id="Coils"/>
    </source>
</evidence>
<feature type="coiled-coil region" evidence="1">
    <location>
        <begin position="20"/>
        <end position="47"/>
    </location>
</feature>
<organism evidence="2 3">
    <name type="scientific">Vibrio marinisediminis</name>
    <dbReference type="NCBI Taxonomy" id="2758441"/>
    <lineage>
        <taxon>Bacteria</taxon>
        <taxon>Pseudomonadati</taxon>
        <taxon>Pseudomonadota</taxon>
        <taxon>Gammaproteobacteria</taxon>
        <taxon>Vibrionales</taxon>
        <taxon>Vibrionaceae</taxon>
        <taxon>Vibrio</taxon>
    </lineage>
</organism>
<feature type="non-terminal residue" evidence="2">
    <location>
        <position position="1"/>
    </location>
</feature>
<dbReference type="Proteomes" id="UP000571701">
    <property type="component" value="Unassembled WGS sequence"/>
</dbReference>
<accession>A0A7W2FVC9</accession>
<dbReference type="Gene3D" id="1.20.1600.10">
    <property type="entry name" value="Outer membrane efflux proteins (OEP)"/>
    <property type="match status" value="1"/>
</dbReference>
<dbReference type="SUPFAM" id="SSF56954">
    <property type="entry name" value="Outer membrane efflux proteins (OEP)"/>
    <property type="match status" value="1"/>
</dbReference>
<proteinExistence type="predicted"/>
<sequence length="82" mass="9191">ANKELADNSFKQGYLQRADVLNVEVRVTEVQNQLQAAKSNVQNASNYLSFLMNDESYVLYTPTDSLTVATFNVADKSISENR</sequence>
<reference evidence="2 3" key="1">
    <citation type="submission" date="2020-07" db="EMBL/GenBank/DDBJ databases">
        <title>Vibrio marinisediminis sp. nov., isolated from marine sediment.</title>
        <authorList>
            <person name="Ji X."/>
        </authorList>
    </citation>
    <scope>NUCLEOTIDE SEQUENCE [LARGE SCALE GENOMIC DNA]</scope>
    <source>
        <strain evidence="2 3">404</strain>
    </source>
</reference>
<gene>
    <name evidence="2" type="ORF">H2O73_21360</name>
</gene>
<protein>
    <submittedName>
        <fullName evidence="2">TolC family protein</fullName>
    </submittedName>
</protein>
<feature type="non-terminal residue" evidence="2">
    <location>
        <position position="82"/>
    </location>
</feature>
<dbReference type="GO" id="GO:0015562">
    <property type="term" value="F:efflux transmembrane transporter activity"/>
    <property type="evidence" value="ECO:0007669"/>
    <property type="project" value="InterPro"/>
</dbReference>
<comment type="caution">
    <text evidence="2">The sequence shown here is derived from an EMBL/GenBank/DDBJ whole genome shotgun (WGS) entry which is preliminary data.</text>
</comment>
<evidence type="ECO:0000313" key="3">
    <source>
        <dbReference type="Proteomes" id="UP000571701"/>
    </source>
</evidence>
<evidence type="ECO:0000313" key="2">
    <source>
        <dbReference type="EMBL" id="MBA5764899.1"/>
    </source>
</evidence>
<name>A0A7W2FVC9_9VIBR</name>
<dbReference type="EMBL" id="JACFYF010000320">
    <property type="protein sequence ID" value="MBA5764899.1"/>
    <property type="molecule type" value="Genomic_DNA"/>
</dbReference>